<dbReference type="Proteomes" id="UP001353858">
    <property type="component" value="Unassembled WGS sequence"/>
</dbReference>
<comment type="caution">
    <text evidence="1">The sequence shown here is derived from an EMBL/GenBank/DDBJ whole genome shotgun (WGS) entry which is preliminary data.</text>
</comment>
<keyword evidence="2" id="KW-1185">Reference proteome</keyword>
<dbReference type="EMBL" id="JARPUR010000004">
    <property type="protein sequence ID" value="KAK4878194.1"/>
    <property type="molecule type" value="Genomic_DNA"/>
</dbReference>
<proteinExistence type="predicted"/>
<dbReference type="AlphaFoldDB" id="A0AAN7PV53"/>
<evidence type="ECO:0000313" key="1">
    <source>
        <dbReference type="EMBL" id="KAK4878194.1"/>
    </source>
</evidence>
<name>A0AAN7PV53_9COLE</name>
<gene>
    <name evidence="1" type="ORF">RN001_010700</name>
</gene>
<organism evidence="1 2">
    <name type="scientific">Aquatica leii</name>
    <dbReference type="NCBI Taxonomy" id="1421715"/>
    <lineage>
        <taxon>Eukaryota</taxon>
        <taxon>Metazoa</taxon>
        <taxon>Ecdysozoa</taxon>
        <taxon>Arthropoda</taxon>
        <taxon>Hexapoda</taxon>
        <taxon>Insecta</taxon>
        <taxon>Pterygota</taxon>
        <taxon>Neoptera</taxon>
        <taxon>Endopterygota</taxon>
        <taxon>Coleoptera</taxon>
        <taxon>Polyphaga</taxon>
        <taxon>Elateriformia</taxon>
        <taxon>Elateroidea</taxon>
        <taxon>Lampyridae</taxon>
        <taxon>Luciolinae</taxon>
        <taxon>Aquatica</taxon>
    </lineage>
</organism>
<protein>
    <submittedName>
        <fullName evidence="1">Uncharacterized protein</fullName>
    </submittedName>
</protein>
<sequence length="78" mass="9008">MKKKTKLLSLKDTASSTKVTTRIVVKVRADKLSDIFEDFRCKKAFLLYLCDVTITSFTRNDVTSQSSKRYQNKVILKN</sequence>
<evidence type="ECO:0000313" key="2">
    <source>
        <dbReference type="Proteomes" id="UP001353858"/>
    </source>
</evidence>
<reference evidence="2" key="1">
    <citation type="submission" date="2023-01" db="EMBL/GenBank/DDBJ databases">
        <title>Key to firefly adult light organ development and bioluminescence: homeobox transcription factors regulate luciferase expression and transportation to peroxisome.</title>
        <authorList>
            <person name="Fu X."/>
        </authorList>
    </citation>
    <scope>NUCLEOTIDE SEQUENCE [LARGE SCALE GENOMIC DNA]</scope>
</reference>
<accession>A0AAN7PV53</accession>